<dbReference type="Gene3D" id="3.40.47.10">
    <property type="match status" value="1"/>
</dbReference>
<dbReference type="Gene3D" id="3.30.70.3290">
    <property type="match status" value="1"/>
</dbReference>
<dbReference type="Pfam" id="PF14765">
    <property type="entry name" value="PS-DH"/>
    <property type="match status" value="1"/>
</dbReference>
<evidence type="ECO:0000256" key="1">
    <source>
        <dbReference type="ARBA" id="ARBA00001957"/>
    </source>
</evidence>
<evidence type="ECO:0000256" key="7">
    <source>
        <dbReference type="ARBA" id="ARBA00023268"/>
    </source>
</evidence>
<dbReference type="Pfam" id="PF00698">
    <property type="entry name" value="Acyl_transf_1"/>
    <property type="match status" value="1"/>
</dbReference>
<proteinExistence type="predicted"/>
<dbReference type="Pfam" id="PF16197">
    <property type="entry name" value="KAsynt_C_assoc"/>
    <property type="match status" value="1"/>
</dbReference>
<evidence type="ECO:0000256" key="5">
    <source>
        <dbReference type="ARBA" id="ARBA00022679"/>
    </source>
</evidence>
<dbReference type="InterPro" id="IPR036299">
    <property type="entry name" value="Polyketide_synth_docking_sf"/>
</dbReference>
<dbReference type="SMART" id="SM00825">
    <property type="entry name" value="PKS_KS"/>
    <property type="match status" value="1"/>
</dbReference>
<evidence type="ECO:0000256" key="6">
    <source>
        <dbReference type="ARBA" id="ARBA00023194"/>
    </source>
</evidence>
<dbReference type="GO" id="GO:0006633">
    <property type="term" value="P:fatty acid biosynthetic process"/>
    <property type="evidence" value="ECO:0007669"/>
    <property type="project" value="InterPro"/>
</dbReference>
<dbReference type="Gene3D" id="3.40.366.10">
    <property type="entry name" value="Malonyl-Coenzyme A Acyl Carrier Protein, domain 2"/>
    <property type="match status" value="1"/>
</dbReference>
<dbReference type="SUPFAM" id="SSF52151">
    <property type="entry name" value="FabD/lysophospholipase-like"/>
    <property type="match status" value="1"/>
</dbReference>
<dbReference type="PROSITE" id="PS00012">
    <property type="entry name" value="PHOSPHOPANTETHEINE"/>
    <property type="match status" value="1"/>
</dbReference>
<comment type="cofactor">
    <cofactor evidence="1">
        <name>pantetheine 4'-phosphate</name>
        <dbReference type="ChEBI" id="CHEBI:47942"/>
    </cofactor>
</comment>
<dbReference type="SUPFAM" id="SSF47336">
    <property type="entry name" value="ACP-like"/>
    <property type="match status" value="1"/>
</dbReference>
<dbReference type="SUPFAM" id="SSF55048">
    <property type="entry name" value="Probable ACP-binding domain of malonyl-CoA ACP transacylase"/>
    <property type="match status" value="1"/>
</dbReference>
<dbReference type="InterPro" id="IPR013968">
    <property type="entry name" value="PKS_KR"/>
</dbReference>
<dbReference type="PROSITE" id="PS00606">
    <property type="entry name" value="KS3_1"/>
    <property type="match status" value="1"/>
</dbReference>
<feature type="domain" description="Carrier" evidence="10">
    <location>
        <begin position="1669"/>
        <end position="1744"/>
    </location>
</feature>
<dbReference type="Gene3D" id="3.40.50.720">
    <property type="entry name" value="NAD(P)-binding Rossmann-like Domain"/>
    <property type="match status" value="1"/>
</dbReference>
<organism evidence="13 14">
    <name type="scientific">Streptomyces alkaliphilus</name>
    <dbReference type="NCBI Taxonomy" id="1472722"/>
    <lineage>
        <taxon>Bacteria</taxon>
        <taxon>Bacillati</taxon>
        <taxon>Actinomycetota</taxon>
        <taxon>Actinomycetes</taxon>
        <taxon>Kitasatosporales</taxon>
        <taxon>Streptomycetaceae</taxon>
        <taxon>Streptomyces</taxon>
    </lineage>
</organism>
<evidence type="ECO:0000256" key="3">
    <source>
        <dbReference type="ARBA" id="ARBA00022450"/>
    </source>
</evidence>
<dbReference type="PANTHER" id="PTHR43775">
    <property type="entry name" value="FATTY ACID SYNTHASE"/>
    <property type="match status" value="1"/>
</dbReference>
<dbReference type="InterPro" id="IPR049551">
    <property type="entry name" value="PKS_DH_C"/>
</dbReference>
<keyword evidence="4" id="KW-0597">Phosphoprotein</keyword>
<feature type="active site" description="Proton donor; for dehydratase activity" evidence="9">
    <location>
        <position position="1134"/>
    </location>
</feature>
<dbReference type="InterPro" id="IPR018201">
    <property type="entry name" value="Ketoacyl_synth_AS"/>
</dbReference>
<dbReference type="Pfam" id="PF00550">
    <property type="entry name" value="PP-binding"/>
    <property type="match status" value="1"/>
</dbReference>
<keyword evidence="8" id="KW-0012">Acyltransferase</keyword>
<dbReference type="InterPro" id="IPR006162">
    <property type="entry name" value="Ppantetheine_attach_site"/>
</dbReference>
<dbReference type="InterPro" id="IPR057326">
    <property type="entry name" value="KR_dom"/>
</dbReference>
<dbReference type="InterPro" id="IPR016035">
    <property type="entry name" value="Acyl_Trfase/lysoPLipase"/>
</dbReference>
<dbReference type="InterPro" id="IPR020807">
    <property type="entry name" value="PKS_DH"/>
</dbReference>
<dbReference type="SMART" id="SM01294">
    <property type="entry name" value="PKS_PP_betabranch"/>
    <property type="match status" value="1"/>
</dbReference>
<feature type="domain" description="PKS/mFAS DH" evidence="12">
    <location>
        <begin position="945"/>
        <end position="1209"/>
    </location>
</feature>
<comment type="pathway">
    <text evidence="2">Antibiotic biosynthesis.</text>
</comment>
<evidence type="ECO:0000256" key="2">
    <source>
        <dbReference type="ARBA" id="ARBA00004792"/>
    </source>
</evidence>
<keyword evidence="14" id="KW-1185">Reference proteome</keyword>
<evidence type="ECO:0000256" key="9">
    <source>
        <dbReference type="PROSITE-ProRule" id="PRU01363"/>
    </source>
</evidence>
<dbReference type="SUPFAM" id="SSF51735">
    <property type="entry name" value="NAD(P)-binding Rossmann-fold domains"/>
    <property type="match status" value="2"/>
</dbReference>
<protein>
    <submittedName>
        <fullName evidence="13">SDR family NAD(P)-dependent oxidoreductase</fullName>
    </submittedName>
</protein>
<feature type="active site" description="Proton acceptor; for dehydratase activity" evidence="9">
    <location>
        <position position="976"/>
    </location>
</feature>
<dbReference type="GO" id="GO:0031177">
    <property type="term" value="F:phosphopantetheine binding"/>
    <property type="evidence" value="ECO:0007669"/>
    <property type="project" value="InterPro"/>
</dbReference>
<dbReference type="Pfam" id="PF22953">
    <property type="entry name" value="SpnB_Rossmann"/>
    <property type="match status" value="1"/>
</dbReference>
<dbReference type="SMART" id="SM00822">
    <property type="entry name" value="PKS_KR"/>
    <property type="match status" value="1"/>
</dbReference>
<dbReference type="PROSITE" id="PS50075">
    <property type="entry name" value="CARRIER"/>
    <property type="match status" value="1"/>
</dbReference>
<evidence type="ECO:0000313" key="14">
    <source>
        <dbReference type="Proteomes" id="UP000538929"/>
    </source>
</evidence>
<dbReference type="PANTHER" id="PTHR43775:SF51">
    <property type="entry name" value="INACTIVE PHENOLPHTHIOCEROL SYNTHESIS POLYKETIDE SYNTHASE TYPE I PKS1-RELATED"/>
    <property type="match status" value="1"/>
</dbReference>
<dbReference type="SUPFAM" id="SSF53901">
    <property type="entry name" value="Thiolase-like"/>
    <property type="match status" value="1"/>
</dbReference>
<dbReference type="SMART" id="SM00823">
    <property type="entry name" value="PKS_PP"/>
    <property type="match status" value="1"/>
</dbReference>
<dbReference type="InterPro" id="IPR020806">
    <property type="entry name" value="PKS_PP-bd"/>
</dbReference>
<dbReference type="InterPro" id="IPR049552">
    <property type="entry name" value="PKS_DH_N"/>
</dbReference>
<evidence type="ECO:0000256" key="8">
    <source>
        <dbReference type="ARBA" id="ARBA00023315"/>
    </source>
</evidence>
<dbReference type="CDD" id="cd00833">
    <property type="entry name" value="PKS"/>
    <property type="match status" value="1"/>
</dbReference>
<dbReference type="Pfam" id="PF00109">
    <property type="entry name" value="ketoacyl-synt"/>
    <property type="match status" value="1"/>
</dbReference>
<dbReference type="InterPro" id="IPR015083">
    <property type="entry name" value="NorB/c/GfsB-D-like_docking"/>
</dbReference>
<dbReference type="PROSITE" id="PS52004">
    <property type="entry name" value="KS3_2"/>
    <property type="match status" value="1"/>
</dbReference>
<evidence type="ECO:0000259" key="12">
    <source>
        <dbReference type="PROSITE" id="PS52019"/>
    </source>
</evidence>
<accession>A0A7W3Y045</accession>
<dbReference type="Gene3D" id="1.10.1200.10">
    <property type="entry name" value="ACP-like"/>
    <property type="match status" value="1"/>
</dbReference>
<dbReference type="InterPro" id="IPR049900">
    <property type="entry name" value="PKS_mFAS_DH"/>
</dbReference>
<dbReference type="PROSITE" id="PS52019">
    <property type="entry name" value="PKS_MFAS_DH"/>
    <property type="match status" value="1"/>
</dbReference>
<dbReference type="GO" id="GO:0004315">
    <property type="term" value="F:3-oxoacyl-[acyl-carrier-protein] synthase activity"/>
    <property type="evidence" value="ECO:0007669"/>
    <property type="project" value="InterPro"/>
</dbReference>
<dbReference type="InterPro" id="IPR016036">
    <property type="entry name" value="Malonyl_transacylase_ACP-bd"/>
</dbReference>
<dbReference type="InterPro" id="IPR001227">
    <property type="entry name" value="Ac_transferase_dom_sf"/>
</dbReference>
<feature type="region of interest" description="C-terminal hotdog fold" evidence="9">
    <location>
        <begin position="1075"/>
        <end position="1209"/>
    </location>
</feature>
<dbReference type="Pfam" id="PF02801">
    <property type="entry name" value="Ketoacyl-synt_C"/>
    <property type="match status" value="1"/>
</dbReference>
<dbReference type="SMART" id="SM00826">
    <property type="entry name" value="PKS_DH"/>
    <property type="match status" value="1"/>
</dbReference>
<evidence type="ECO:0000259" key="10">
    <source>
        <dbReference type="PROSITE" id="PS50075"/>
    </source>
</evidence>
<dbReference type="InterPro" id="IPR009081">
    <property type="entry name" value="PP-bd_ACP"/>
</dbReference>
<dbReference type="InterPro" id="IPR036736">
    <property type="entry name" value="ACP-like_sf"/>
</dbReference>
<keyword evidence="3" id="KW-0596">Phosphopantetheine</keyword>
<dbReference type="InterPro" id="IPR042104">
    <property type="entry name" value="PKS_dehydratase_sf"/>
</dbReference>
<dbReference type="InterPro" id="IPR016039">
    <property type="entry name" value="Thiolase-like"/>
</dbReference>
<feature type="domain" description="Ketosynthase family 3 (KS3)" evidence="11">
    <location>
        <begin position="43"/>
        <end position="471"/>
    </location>
</feature>
<dbReference type="Pfam" id="PF08990">
    <property type="entry name" value="Docking"/>
    <property type="match status" value="1"/>
</dbReference>
<gene>
    <name evidence="13" type="ORF">FNQ90_01665</name>
</gene>
<evidence type="ECO:0000313" key="13">
    <source>
        <dbReference type="EMBL" id="MBB0242845.1"/>
    </source>
</evidence>
<dbReference type="InterPro" id="IPR032821">
    <property type="entry name" value="PKS_assoc"/>
</dbReference>
<dbReference type="GO" id="GO:0004312">
    <property type="term" value="F:fatty acid synthase activity"/>
    <property type="evidence" value="ECO:0007669"/>
    <property type="project" value="TreeGrafter"/>
</dbReference>
<dbReference type="Proteomes" id="UP000538929">
    <property type="component" value="Unassembled WGS sequence"/>
</dbReference>
<dbReference type="InterPro" id="IPR036291">
    <property type="entry name" value="NAD(P)-bd_dom_sf"/>
</dbReference>
<evidence type="ECO:0000259" key="11">
    <source>
        <dbReference type="PROSITE" id="PS52004"/>
    </source>
</evidence>
<keyword evidence="7" id="KW-0511">Multifunctional enzyme</keyword>
<feature type="region of interest" description="N-terminal hotdog fold" evidence="9">
    <location>
        <begin position="945"/>
        <end position="1061"/>
    </location>
</feature>
<dbReference type="FunFam" id="3.40.47.10:FF:000019">
    <property type="entry name" value="Polyketide synthase type I"/>
    <property type="match status" value="1"/>
</dbReference>
<comment type="caution">
    <text evidence="13">The sequence shown here is derived from an EMBL/GenBank/DDBJ whole genome shotgun (WGS) entry which is preliminary data.</text>
</comment>
<dbReference type="InterPro" id="IPR014030">
    <property type="entry name" value="Ketoacyl_synth_N"/>
</dbReference>
<dbReference type="InterPro" id="IPR014043">
    <property type="entry name" value="Acyl_transferase_dom"/>
</dbReference>
<keyword evidence="6" id="KW-0045">Antibiotic biosynthesis</keyword>
<dbReference type="InterPro" id="IPR020841">
    <property type="entry name" value="PKS_Beta-ketoAc_synthase_dom"/>
</dbReference>
<dbReference type="InterPro" id="IPR014031">
    <property type="entry name" value="Ketoacyl_synth_C"/>
</dbReference>
<sequence>MNSRTSGGKTMATEDQLRRYLRQVTADLADARRRLAATADRDHEPIAVVGIGCRYPGGVESPADLWRLVASGTDATSDFPEDRGWDVGNLYDPDPDSRGTTYTTRGGFLHEAAEFDAPFFRVSPRQAACIDPQHRVFLQTVWEAFERAGIDPRTLRGSDTGVWAGVMYEYYAAQHSGAVPEEAEGTLLVSSTPSMLSGRVSYTFGLEGPSVTLDTACSSSLVAVHQAMRALRDGECALAVAGGVTVMATPDTFIEFSRQRALSPQGRCRPFSSDADGTAWSEGSGVLLLERLSDAERNGHPIHGLIRGSAINQDGASNGQTAPSGPAQERVITRALADARLTLADVDAIEAHGTATSLGDPIEANALIATYGRDRDADRPVMLGSLKSNIGHSQAAAGIGGMIKMMMAMRHGVLPRTINVTEPSPRIDWESGAVRLLTEEQNWEPREGTPRRAAVSSFGISGTNAHVILEEPPAVSAEGVTTAGDGVTEGLTAGTPVAWPLSAASATALAGQAARLRRWVGADPGADPADIARSLATTRATHAHRAMAIGRDREELLRRLTGFVEDPGGSGIPHGTAAGRVSTAFVFTGQGGQRLGMGRELYRAFPVFAAALDEVCAVLDPHLEHPLREVMWAAPESDEALLLDRTSFTQPALFAYQVALFRLLESLGVAPGRVAGHSVGEIAAAHVAGVWDLADAARLVAVRGRLMDALPAGGGMVAVAAGPDEVAPTLAGREHLVRIAAVNSPTDVVISGDETLCEEIAGQWAERGRRATRLTVSHAFHSPLMAPMVGEFTAELAELTFRTPTLPYETNLGPDRQWTDPGYWADQICGRVGFAGMVTRLEAAGTGVHLEIGPRPVLSGMVRASLIDDAVVTGVSRRSMPEPEALLTGLAEAWAAGTPVDWAAIAPGGRTVELPTYAFDRERYWLRRADGPSDAGSLGLIALTHPLLGAALETADGGLVATGRFFAAELPWMLDHAMADTPIVPATALLDAVAEAGFRSGLGRIEELTFEAPMPLPERGAVDLQVAVGGDGTVQVLARSDAEAPWTRHASGRLSADDAPGDVCAWAAAWPPPDGERLDLTDGYERLAGIGYEYGPAFRAVLGAWRRGDELFVEVEVPEVARHDGFNLHPALLDSAFHPYLLAGGSDELRLPFSFRGLRLAEPGTGRLRVRIVAEGDDRLSLTAADTRGSLVLIAEELRVRSVSPAALLAATAGTVEGYHGLDWTPLAVTATGPGRGWRLPGDGRDDAPSDFVLLDCDALDAAPSGATSEELPDAVRRVTGAVLTVLREWADPNHHPAARLVVAADPEHPVTAAVWGMVRAAQLEYPDRFVLAGGLAGGADRAALESVAAAVDAGESQLMLRDGEALVPRVVRRTAAGTGEARFGDGTVLVTGGTGGLGALVARHLVERHGVRRLLLTSRRGPDSPGAAGLAAELTALGATVRIVACDAADRGALAELLASVPAEYPLTGVLHAAGVVDDGLLTGQTPERLDRVLRPKADAAWALHELTADAPLRAFVLFSSVAGVLGNPGQSTYGAANTFLDALAARRRAEGRPAVSVAWGLWAGPGMGGLLTAADRARLARAGIAPISEEQGLRLLDVVLTDPKAEPLVVASRWSFGTGREEPVPTILRGLVRGGRTATAAGAAKSAGQAGALTAAVRELAPEAVRQTVTTAVRRHVAEVLGHGSPSSLDGTAPFIDLGLDSLTAVELRNRLRADTALDLAATLVFDHPTIDTLAGHLAGALVPEAPDPVTAVDELLHRITEEFRDAEPGIHERVTEALFGALGRLGATAAVPRDTVVPDGATDEELFSFIDSQS</sequence>
<dbReference type="CDD" id="cd08956">
    <property type="entry name" value="KR_3_FAS_SDR_x"/>
    <property type="match status" value="1"/>
</dbReference>
<dbReference type="EMBL" id="VKHT01000022">
    <property type="protein sequence ID" value="MBB0242845.1"/>
    <property type="molecule type" value="Genomic_DNA"/>
</dbReference>
<dbReference type="InterPro" id="IPR050091">
    <property type="entry name" value="PKS_NRPS_Biosynth_Enz"/>
</dbReference>
<dbReference type="Pfam" id="PF21089">
    <property type="entry name" value="PKS_DH_N"/>
    <property type="match status" value="1"/>
</dbReference>
<dbReference type="Gene3D" id="3.10.129.110">
    <property type="entry name" value="Polyketide synthase dehydratase"/>
    <property type="match status" value="1"/>
</dbReference>
<dbReference type="SUPFAM" id="SSF101173">
    <property type="entry name" value="Docking domain B of the erythromycin polyketide synthase (DEBS)"/>
    <property type="match status" value="1"/>
</dbReference>
<dbReference type="InterPro" id="IPR055123">
    <property type="entry name" value="SpnB-like_Rossmann"/>
</dbReference>
<evidence type="ECO:0000256" key="4">
    <source>
        <dbReference type="ARBA" id="ARBA00022553"/>
    </source>
</evidence>
<dbReference type="GO" id="GO:0033068">
    <property type="term" value="P:macrolide biosynthetic process"/>
    <property type="evidence" value="ECO:0007669"/>
    <property type="project" value="UniProtKB-ARBA"/>
</dbReference>
<dbReference type="Pfam" id="PF08659">
    <property type="entry name" value="KR"/>
    <property type="match status" value="1"/>
</dbReference>
<dbReference type="SMART" id="SM00827">
    <property type="entry name" value="PKS_AT"/>
    <property type="match status" value="1"/>
</dbReference>
<name>A0A7W3Y045_9ACTN</name>
<keyword evidence="5" id="KW-0808">Transferase</keyword>
<reference evidence="14" key="1">
    <citation type="submission" date="2019-10" db="EMBL/GenBank/DDBJ databases">
        <title>Streptomyces sp. nov., a novel actinobacterium isolated from alkaline environment.</title>
        <authorList>
            <person name="Golinska P."/>
        </authorList>
    </citation>
    <scope>NUCLEOTIDE SEQUENCE [LARGE SCALE GENOMIC DNA]</scope>
    <source>
        <strain evidence="14">DSM 42118</strain>
    </source>
</reference>